<feature type="chain" id="PRO_5013159110" evidence="2">
    <location>
        <begin position="27"/>
        <end position="58"/>
    </location>
</feature>
<keyword evidence="1" id="KW-0472">Membrane</keyword>
<protein>
    <submittedName>
        <fullName evidence="3">Structural constituent of cell wall</fullName>
    </submittedName>
</protein>
<proteinExistence type="predicted"/>
<organism evidence="3 4">
    <name type="scientific">Corchorus olitorius</name>
    <dbReference type="NCBI Taxonomy" id="93759"/>
    <lineage>
        <taxon>Eukaryota</taxon>
        <taxon>Viridiplantae</taxon>
        <taxon>Streptophyta</taxon>
        <taxon>Embryophyta</taxon>
        <taxon>Tracheophyta</taxon>
        <taxon>Spermatophyta</taxon>
        <taxon>Magnoliopsida</taxon>
        <taxon>eudicotyledons</taxon>
        <taxon>Gunneridae</taxon>
        <taxon>Pentapetalae</taxon>
        <taxon>rosids</taxon>
        <taxon>malvids</taxon>
        <taxon>Malvales</taxon>
        <taxon>Malvaceae</taxon>
        <taxon>Grewioideae</taxon>
        <taxon>Apeibeae</taxon>
        <taxon>Corchorus</taxon>
    </lineage>
</organism>
<dbReference type="AlphaFoldDB" id="A0A1R3IBE3"/>
<feature type="signal peptide" evidence="2">
    <location>
        <begin position="1"/>
        <end position="26"/>
    </location>
</feature>
<dbReference type="EMBL" id="AWUE01018484">
    <property type="protein sequence ID" value="OMO79922.1"/>
    <property type="molecule type" value="Genomic_DNA"/>
</dbReference>
<name>A0A1R3IBE3_9ROSI</name>
<sequence>MARLSWLPIAFFIILALSFATQIANAGKEGSVRREGEMPLQIFTNFISYISFFFLFFL</sequence>
<reference evidence="4" key="1">
    <citation type="submission" date="2013-09" db="EMBL/GenBank/DDBJ databases">
        <title>Corchorus olitorius genome sequencing.</title>
        <authorList>
            <person name="Alam M."/>
            <person name="Haque M.S."/>
            <person name="Islam M.S."/>
            <person name="Emdad E.M."/>
            <person name="Islam M.M."/>
            <person name="Ahmed B."/>
            <person name="Halim A."/>
            <person name="Hossen Q.M.M."/>
            <person name="Hossain M.Z."/>
            <person name="Ahmed R."/>
            <person name="Khan M.M."/>
            <person name="Islam R."/>
            <person name="Rashid M.M."/>
            <person name="Khan S.A."/>
            <person name="Rahman M.S."/>
            <person name="Alam M."/>
            <person name="Yahiya A.S."/>
            <person name="Khan M.S."/>
            <person name="Azam M.S."/>
            <person name="Haque T."/>
            <person name="Lashkar M.Z.H."/>
            <person name="Akhand A.I."/>
            <person name="Morshed G."/>
            <person name="Roy S."/>
            <person name="Uddin K.S."/>
            <person name="Rabeya T."/>
            <person name="Hossain A.S."/>
            <person name="Chowdhury A."/>
            <person name="Snigdha A.R."/>
            <person name="Mortoza M.S."/>
            <person name="Matin S.A."/>
            <person name="Hoque S.M.E."/>
            <person name="Islam M.K."/>
            <person name="Roy D.K."/>
            <person name="Haider R."/>
            <person name="Moosa M.M."/>
            <person name="Elias S.M."/>
            <person name="Hasan A.M."/>
            <person name="Jahan S."/>
            <person name="Shafiuddin M."/>
            <person name="Mahmood N."/>
            <person name="Shommy N.S."/>
        </authorList>
    </citation>
    <scope>NUCLEOTIDE SEQUENCE [LARGE SCALE GENOMIC DNA]</scope>
    <source>
        <strain evidence="4">cv. O-4</strain>
    </source>
</reference>
<gene>
    <name evidence="3" type="ORF">COLO4_24293</name>
</gene>
<evidence type="ECO:0000256" key="2">
    <source>
        <dbReference type="SAM" id="SignalP"/>
    </source>
</evidence>
<keyword evidence="4" id="KW-1185">Reference proteome</keyword>
<accession>A0A1R3IBE3</accession>
<evidence type="ECO:0000313" key="3">
    <source>
        <dbReference type="EMBL" id="OMO79922.1"/>
    </source>
</evidence>
<evidence type="ECO:0000313" key="4">
    <source>
        <dbReference type="Proteomes" id="UP000187203"/>
    </source>
</evidence>
<feature type="transmembrane region" description="Helical" evidence="1">
    <location>
        <begin position="39"/>
        <end position="57"/>
    </location>
</feature>
<dbReference type="OrthoDB" id="10512067at2759"/>
<keyword evidence="2" id="KW-0732">Signal</keyword>
<comment type="caution">
    <text evidence="3">The sequence shown here is derived from an EMBL/GenBank/DDBJ whole genome shotgun (WGS) entry which is preliminary data.</text>
</comment>
<keyword evidence="1" id="KW-1133">Transmembrane helix</keyword>
<evidence type="ECO:0000256" key="1">
    <source>
        <dbReference type="SAM" id="Phobius"/>
    </source>
</evidence>
<keyword evidence="1" id="KW-0812">Transmembrane</keyword>
<dbReference type="Proteomes" id="UP000187203">
    <property type="component" value="Unassembled WGS sequence"/>
</dbReference>